<proteinExistence type="predicted"/>
<sequence length="52" mass="5433">MAHGSTTLKWLVDSTGIDRSSAHRMINSSSPVSSKSSGPRSDGLSTASRATR</sequence>
<gene>
    <name evidence="2" type="ORF">I6G59_14715</name>
</gene>
<name>A0A7T2TGA2_9MICO</name>
<dbReference type="AlphaFoldDB" id="A0A7T2TGA2"/>
<evidence type="ECO:0000256" key="1">
    <source>
        <dbReference type="SAM" id="MobiDB-lite"/>
    </source>
</evidence>
<evidence type="ECO:0008006" key="4">
    <source>
        <dbReference type="Google" id="ProtNLM"/>
    </source>
</evidence>
<protein>
    <recommendedName>
        <fullName evidence="4">HTH iclR-type domain-containing protein</fullName>
    </recommendedName>
</protein>
<dbReference type="Proteomes" id="UP000594979">
    <property type="component" value="Chromosome"/>
</dbReference>
<dbReference type="RefSeq" id="WP_176472521.1">
    <property type="nucleotide sequence ID" value="NZ_CP065629.1"/>
</dbReference>
<evidence type="ECO:0000313" key="2">
    <source>
        <dbReference type="EMBL" id="QPS33188.1"/>
    </source>
</evidence>
<feature type="compositionally biased region" description="Low complexity" evidence="1">
    <location>
        <begin position="28"/>
        <end position="45"/>
    </location>
</feature>
<organism evidence="2 3">
    <name type="scientific">Brevibacterium casei</name>
    <dbReference type="NCBI Taxonomy" id="33889"/>
    <lineage>
        <taxon>Bacteria</taxon>
        <taxon>Bacillati</taxon>
        <taxon>Actinomycetota</taxon>
        <taxon>Actinomycetes</taxon>
        <taxon>Micrococcales</taxon>
        <taxon>Brevibacteriaceae</taxon>
        <taxon>Brevibacterium</taxon>
    </lineage>
</organism>
<reference evidence="2 3" key="1">
    <citation type="submission" date="2020-12" db="EMBL/GenBank/DDBJ databases">
        <title>FDA dAtabase for Regulatory Grade micrObial Sequences (FDA-ARGOS): Supporting development and validation of Infectious Disease Dx tests.</title>
        <authorList>
            <person name="Sproer C."/>
            <person name="Gronow S."/>
            <person name="Severitt S."/>
            <person name="Schroder I."/>
            <person name="Tallon L."/>
            <person name="Sadzewicz L."/>
            <person name="Zhao X."/>
            <person name="Boylan J."/>
            <person name="Ott S."/>
            <person name="Bowen H."/>
            <person name="Vavikolanu K."/>
            <person name="Mehta A."/>
            <person name="Aluvathingal J."/>
            <person name="Nadendla S."/>
            <person name="Lowell S."/>
            <person name="Myers T."/>
            <person name="Yan Y."/>
            <person name="Sichtig H."/>
        </authorList>
    </citation>
    <scope>NUCLEOTIDE SEQUENCE [LARGE SCALE GENOMIC DNA]</scope>
    <source>
        <strain evidence="2 3">FDAARGOS_902</strain>
    </source>
</reference>
<feature type="region of interest" description="Disordered" evidence="1">
    <location>
        <begin position="19"/>
        <end position="52"/>
    </location>
</feature>
<dbReference type="GeneID" id="99775563"/>
<evidence type="ECO:0000313" key="3">
    <source>
        <dbReference type="Proteomes" id="UP000594979"/>
    </source>
</evidence>
<dbReference type="KEGG" id="bcau:I6G59_14715"/>
<dbReference type="EMBL" id="CP065682">
    <property type="protein sequence ID" value="QPS33188.1"/>
    <property type="molecule type" value="Genomic_DNA"/>
</dbReference>
<accession>A0A7T2TGA2</accession>